<proteinExistence type="predicted"/>
<keyword evidence="3" id="KW-0540">Nuclease</keyword>
<dbReference type="InterPro" id="IPR050535">
    <property type="entry name" value="DNA_Repair-Maintenance_Comp"/>
</dbReference>
<dbReference type="PANTHER" id="PTHR30337:SF7">
    <property type="entry name" value="PHOSPHOESTERASE"/>
    <property type="match status" value="1"/>
</dbReference>
<keyword evidence="4" id="KW-1185">Reference proteome</keyword>
<dbReference type="PANTHER" id="PTHR30337">
    <property type="entry name" value="COMPONENT OF ATP-DEPENDENT DSDNA EXONUCLEASE"/>
    <property type="match status" value="1"/>
</dbReference>
<evidence type="ECO:0000313" key="4">
    <source>
        <dbReference type="Proteomes" id="UP001139311"/>
    </source>
</evidence>
<feature type="domain" description="Calcineurin-like phosphoesterase" evidence="2">
    <location>
        <begin position="1"/>
        <end position="193"/>
    </location>
</feature>
<evidence type="ECO:0000259" key="2">
    <source>
        <dbReference type="Pfam" id="PF00149"/>
    </source>
</evidence>
<dbReference type="Gene3D" id="3.60.21.10">
    <property type="match status" value="1"/>
</dbReference>
<dbReference type="SUPFAM" id="SSF56300">
    <property type="entry name" value="Metallo-dependent phosphatases"/>
    <property type="match status" value="1"/>
</dbReference>
<dbReference type="InterPro" id="IPR004843">
    <property type="entry name" value="Calcineurin-like_PHP"/>
</dbReference>
<dbReference type="RefSeq" id="WP_226603779.1">
    <property type="nucleotide sequence ID" value="NZ_JAJAQI010000002.1"/>
</dbReference>
<evidence type="ECO:0000313" key="3">
    <source>
        <dbReference type="EMBL" id="MCB4820488.1"/>
    </source>
</evidence>
<keyword evidence="1" id="KW-0378">Hydrolase</keyword>
<dbReference type="PIRSF" id="PIRSF033091">
    <property type="entry name" value="Pesterase_YhaO"/>
    <property type="match status" value="1"/>
</dbReference>
<dbReference type="InterPro" id="IPR029052">
    <property type="entry name" value="Metallo-depent_PP-like"/>
</dbReference>
<reference evidence="3" key="1">
    <citation type="submission" date="2021-10" db="EMBL/GenBank/DDBJ databases">
        <title>Roseicella aerolatum sp. nov., isolated from aerosols of e-waste dismantling site.</title>
        <authorList>
            <person name="Qin T."/>
        </authorList>
    </citation>
    <scope>NUCLEOTIDE SEQUENCE</scope>
    <source>
        <strain evidence="3">GB24</strain>
    </source>
</reference>
<comment type="caution">
    <text evidence="3">The sequence shown here is derived from an EMBL/GenBank/DDBJ whole genome shotgun (WGS) entry which is preliminary data.</text>
</comment>
<dbReference type="InterPro" id="IPR041796">
    <property type="entry name" value="Mre11_N"/>
</dbReference>
<dbReference type="EMBL" id="JAJAQI010000002">
    <property type="protein sequence ID" value="MCB4820488.1"/>
    <property type="molecule type" value="Genomic_DNA"/>
</dbReference>
<gene>
    <name evidence="3" type="ORF">LHA35_01920</name>
</gene>
<evidence type="ECO:0000256" key="1">
    <source>
        <dbReference type="ARBA" id="ARBA00022801"/>
    </source>
</evidence>
<dbReference type="CDD" id="cd00840">
    <property type="entry name" value="MPP_Mre11_N"/>
    <property type="match status" value="1"/>
</dbReference>
<dbReference type="InterPro" id="IPR014576">
    <property type="entry name" value="Pesterase_YhaO"/>
</dbReference>
<organism evidence="3 4">
    <name type="scientific">Roseicella aerolata</name>
    <dbReference type="NCBI Taxonomy" id="2883479"/>
    <lineage>
        <taxon>Bacteria</taxon>
        <taxon>Pseudomonadati</taxon>
        <taxon>Pseudomonadota</taxon>
        <taxon>Alphaproteobacteria</taxon>
        <taxon>Acetobacterales</taxon>
        <taxon>Roseomonadaceae</taxon>
        <taxon>Roseicella</taxon>
    </lineage>
</organism>
<name>A0A9X1IB39_9PROT</name>
<sequence>MKFLHAADIHLDSPLAGLSVRADLPPELVRDVTRRAFAAMVDLAIAEDVAFVVIAGDLYDGDWKDFSTGLFFNEQMKRLGRPCFLLRGNHDARSVITRSLKPAGNVREFSSRTCETIELPELGIALHGHSFPNRAVPEDLSACYKDPVHGALNIGVLHTSAEDAGEHETYAPCQVGALQLKGYGYWALGHIHARRVLCERPWVVFPGNLQGRHPKETGAKGCSIVHVQDREVVAVEHRAVDVLRWAALEVDAEAGDILTVQDRLSAAAQAAVSGAEDRPVLARVTLRGATPLHGVLLGDADQLAAECRNAALAAGGTLWVESVKLRTRPARGGEDGALRPLREAFSAALEEPARVARLLQEFDALRRKLPSQAQEVLDLPADEAALRSLAEDAWTEVARALAEAEAP</sequence>
<accession>A0A9X1IB39</accession>
<dbReference type="Proteomes" id="UP001139311">
    <property type="component" value="Unassembled WGS sequence"/>
</dbReference>
<keyword evidence="3" id="KW-0269">Exonuclease</keyword>
<protein>
    <submittedName>
        <fullName evidence="3">DNA repair exonuclease</fullName>
    </submittedName>
</protein>
<dbReference type="AlphaFoldDB" id="A0A9X1IB39"/>
<dbReference type="Pfam" id="PF00149">
    <property type="entry name" value="Metallophos"/>
    <property type="match status" value="1"/>
</dbReference>
<dbReference type="GO" id="GO:0004527">
    <property type="term" value="F:exonuclease activity"/>
    <property type="evidence" value="ECO:0007669"/>
    <property type="project" value="UniProtKB-KW"/>
</dbReference>